<accession>A0ABD3MHT4</accession>
<evidence type="ECO:0000313" key="4">
    <source>
        <dbReference type="Proteomes" id="UP001530315"/>
    </source>
</evidence>
<feature type="transmembrane region" description="Helical" evidence="2">
    <location>
        <begin position="36"/>
        <end position="53"/>
    </location>
</feature>
<sequence>MENIQTEEEMQPLGTPTRRVAQAYSYKDSQNNIKKCAYYIFIFALLGFIVFVHNSEGDKKQKKRAQKLRNKAEIMPEKAVQKLQTAINNVELNEKMSSLADDHEAYYDDTSSSEDTALVNDVMKDEDDLEEEVLMLKADVELAEQNEIDTKNYMLTTAVKSMEDSIMSYLGRVFGYEGDDQEDDDDDAANVSDSSADIKLTEEQLDVIAKKISERLELDAKNEFKAKADSVTIEKQNEIENVLAEDRQAQMNARDIVIDVREAESVVVEDLKDEIDDVAEAVKDSLPEKAKKIRDSVVEEVTGKKLDDIENTKRAKTAKRKELRQKFEEMQAAKNDAQANLDSLKWNGGKNPSKVDEKMKKGAKRANSDGSAEDESKETNKVSDDSADDKSKDSDDADDKSKDSDDADDKSKDSDDADEKSKDSDDADDKSKDVKKSKKIYQSKVNKASSKSVDEEE</sequence>
<feature type="compositionally biased region" description="Basic and acidic residues" evidence="1">
    <location>
        <begin position="303"/>
        <end position="313"/>
    </location>
</feature>
<dbReference type="AlphaFoldDB" id="A0ABD3MHT4"/>
<protein>
    <submittedName>
        <fullName evidence="3">Uncharacterized protein</fullName>
    </submittedName>
</protein>
<reference evidence="3 4" key="1">
    <citation type="submission" date="2024-10" db="EMBL/GenBank/DDBJ databases">
        <title>Updated reference genomes for cyclostephanoid diatoms.</title>
        <authorList>
            <person name="Roberts W.R."/>
            <person name="Alverson A.J."/>
        </authorList>
    </citation>
    <scope>NUCLEOTIDE SEQUENCE [LARGE SCALE GENOMIC DNA]</scope>
    <source>
        <strain evidence="3 4">AJA276-08</strain>
    </source>
</reference>
<feature type="region of interest" description="Disordered" evidence="1">
    <location>
        <begin position="303"/>
        <end position="457"/>
    </location>
</feature>
<keyword evidence="2" id="KW-0472">Membrane</keyword>
<gene>
    <name evidence="3" type="ORF">ACHAW5_010880</name>
</gene>
<keyword evidence="4" id="KW-1185">Reference proteome</keyword>
<organism evidence="3 4">
    <name type="scientific">Stephanodiscus triporus</name>
    <dbReference type="NCBI Taxonomy" id="2934178"/>
    <lineage>
        <taxon>Eukaryota</taxon>
        <taxon>Sar</taxon>
        <taxon>Stramenopiles</taxon>
        <taxon>Ochrophyta</taxon>
        <taxon>Bacillariophyta</taxon>
        <taxon>Coscinodiscophyceae</taxon>
        <taxon>Thalassiosirophycidae</taxon>
        <taxon>Stephanodiscales</taxon>
        <taxon>Stephanodiscaceae</taxon>
        <taxon>Stephanodiscus</taxon>
    </lineage>
</organism>
<dbReference type="EMBL" id="JALLAZ020001800">
    <property type="protein sequence ID" value="KAL3763488.1"/>
    <property type="molecule type" value="Genomic_DNA"/>
</dbReference>
<keyword evidence="2" id="KW-1133">Transmembrane helix</keyword>
<comment type="caution">
    <text evidence="3">The sequence shown here is derived from an EMBL/GenBank/DDBJ whole genome shotgun (WGS) entry which is preliminary data.</text>
</comment>
<feature type="compositionally biased region" description="Basic residues" evidence="1">
    <location>
        <begin position="314"/>
        <end position="323"/>
    </location>
</feature>
<evidence type="ECO:0000256" key="1">
    <source>
        <dbReference type="SAM" id="MobiDB-lite"/>
    </source>
</evidence>
<dbReference type="Proteomes" id="UP001530315">
    <property type="component" value="Unassembled WGS sequence"/>
</dbReference>
<evidence type="ECO:0000256" key="2">
    <source>
        <dbReference type="SAM" id="Phobius"/>
    </source>
</evidence>
<feature type="compositionally biased region" description="Basic and acidic residues" evidence="1">
    <location>
        <begin position="377"/>
        <end position="434"/>
    </location>
</feature>
<proteinExistence type="predicted"/>
<evidence type="ECO:0000313" key="3">
    <source>
        <dbReference type="EMBL" id="KAL3763488.1"/>
    </source>
</evidence>
<name>A0ABD3MHT4_9STRA</name>
<keyword evidence="2" id="KW-0812">Transmembrane</keyword>